<dbReference type="EMBL" id="LCJB01000070">
    <property type="protein sequence ID" value="KKT68718.1"/>
    <property type="molecule type" value="Genomic_DNA"/>
</dbReference>
<accession>A0A0G1JBJ1</accession>
<gene>
    <name evidence="2" type="ORF">UW63_C0070G0003</name>
</gene>
<feature type="region of interest" description="Disordered" evidence="1">
    <location>
        <begin position="1"/>
        <end position="44"/>
    </location>
</feature>
<reference evidence="2 3" key="1">
    <citation type="journal article" date="2015" name="Nature">
        <title>rRNA introns, odd ribosomes, and small enigmatic genomes across a large radiation of phyla.</title>
        <authorList>
            <person name="Brown C.T."/>
            <person name="Hug L.A."/>
            <person name="Thomas B.C."/>
            <person name="Sharon I."/>
            <person name="Castelle C.J."/>
            <person name="Singh A."/>
            <person name="Wilkins M.J."/>
            <person name="Williams K.H."/>
            <person name="Banfield J.F."/>
        </authorList>
    </citation>
    <scope>NUCLEOTIDE SEQUENCE [LARGE SCALE GENOMIC DNA]</scope>
</reference>
<feature type="compositionally biased region" description="Polar residues" evidence="1">
    <location>
        <begin position="21"/>
        <end position="33"/>
    </location>
</feature>
<evidence type="ECO:0000313" key="3">
    <source>
        <dbReference type="Proteomes" id="UP000034154"/>
    </source>
</evidence>
<dbReference type="AlphaFoldDB" id="A0A0G1JBJ1"/>
<proteinExistence type="predicted"/>
<evidence type="ECO:0000313" key="2">
    <source>
        <dbReference type="EMBL" id="KKT68718.1"/>
    </source>
</evidence>
<comment type="caution">
    <text evidence="2">The sequence shown here is derived from an EMBL/GenBank/DDBJ whole genome shotgun (WGS) entry which is preliminary data.</text>
</comment>
<dbReference type="Proteomes" id="UP000034154">
    <property type="component" value="Unassembled WGS sequence"/>
</dbReference>
<name>A0A0G1JBJ1_9BACT</name>
<evidence type="ECO:0000256" key="1">
    <source>
        <dbReference type="SAM" id="MobiDB-lite"/>
    </source>
</evidence>
<feature type="compositionally biased region" description="Gly residues" evidence="1">
    <location>
        <begin position="1"/>
        <end position="10"/>
    </location>
</feature>
<protein>
    <submittedName>
        <fullName evidence="2">Uncharacterized protein</fullName>
    </submittedName>
</protein>
<organism evidence="2 3">
    <name type="scientific">Candidatus Uhrbacteria bacterium GW2011_GWF2_44_350</name>
    <dbReference type="NCBI Taxonomy" id="1619000"/>
    <lineage>
        <taxon>Bacteria</taxon>
        <taxon>Candidatus Uhriibacteriota</taxon>
    </lineage>
</organism>
<sequence>MKNQEGGGQSPGFDQVGETPSEFSWRTSRSSLKSPKAKPVLGSLENFGLEEIQKHQEKMGKKES</sequence>